<proteinExistence type="inferred from homology"/>
<dbReference type="InterPro" id="IPR008490">
    <property type="entry name" value="Transposase_InsH_N"/>
</dbReference>
<protein>
    <submittedName>
        <fullName evidence="8">Transposase, IS5 family</fullName>
    </submittedName>
</protein>
<dbReference type="AlphaFoldDB" id="A0A1H6DUJ7"/>
<dbReference type="Pfam" id="PF01609">
    <property type="entry name" value="DDE_Tnp_1"/>
    <property type="match status" value="1"/>
</dbReference>
<evidence type="ECO:0000256" key="3">
    <source>
        <dbReference type="ARBA" id="ARBA00022578"/>
    </source>
</evidence>
<accession>A0A1H6DUJ7</accession>
<evidence type="ECO:0000256" key="5">
    <source>
        <dbReference type="ARBA" id="ARBA00023172"/>
    </source>
</evidence>
<evidence type="ECO:0000256" key="1">
    <source>
        <dbReference type="ARBA" id="ARBA00003544"/>
    </source>
</evidence>
<feature type="domain" description="Transposase InsH N-terminal" evidence="7">
    <location>
        <begin position="17"/>
        <end position="110"/>
    </location>
</feature>
<evidence type="ECO:0000256" key="4">
    <source>
        <dbReference type="ARBA" id="ARBA00023125"/>
    </source>
</evidence>
<dbReference type="GO" id="GO:0003677">
    <property type="term" value="F:DNA binding"/>
    <property type="evidence" value="ECO:0007669"/>
    <property type="project" value="UniProtKB-KW"/>
</dbReference>
<evidence type="ECO:0000256" key="2">
    <source>
        <dbReference type="ARBA" id="ARBA00010075"/>
    </source>
</evidence>
<dbReference type="RefSeq" id="WP_104005927.1">
    <property type="nucleotide sequence ID" value="NZ_FNVQ01000010.1"/>
</dbReference>
<evidence type="ECO:0000259" key="7">
    <source>
        <dbReference type="Pfam" id="PF05598"/>
    </source>
</evidence>
<comment type="function">
    <text evidence="1">Involved in the transposition of the insertion sequence IS5.</text>
</comment>
<keyword evidence="3" id="KW-0815">Transposition</keyword>
<dbReference type="GO" id="GO:0004803">
    <property type="term" value="F:transposase activity"/>
    <property type="evidence" value="ECO:0007669"/>
    <property type="project" value="InterPro"/>
</dbReference>
<sequence length="321" mass="36675">MDHQLSFADSEFNNKRRQTRKEKFLGRMEKLIPWQRLESVIEPHYPKAGNGRRPYPLSTMLRIHCMQQWYSMSDPAMEDALYEIASMRLFAGLSLDGAIPDHTTIMNFRHLLERHGMARKIFDEVSTWLSEAGVLVKEGTLLDATIIEAPSSTKNKAGERDPEMHQTKKGNQWHFGMKAHIGVDARTGLTHSFTTTAANEHDLNQAEQLLHGKEAFILADSGYRGAENRAGLEAVEADWHIAEIPSKVKELKKHPRINKIPLKTEYLKASIRAKVEHPFRIIKCQFGFTKARYRGLMKNDSKLAMLFALANVVRVDQMLRA</sequence>
<dbReference type="PANTHER" id="PTHR35604:SF2">
    <property type="entry name" value="TRANSPOSASE INSH FOR INSERTION SEQUENCE ELEMENT IS5A-RELATED"/>
    <property type="match status" value="1"/>
</dbReference>
<evidence type="ECO:0000259" key="6">
    <source>
        <dbReference type="Pfam" id="PF01609"/>
    </source>
</evidence>
<feature type="domain" description="Transposase IS4-like" evidence="6">
    <location>
        <begin position="137"/>
        <end position="311"/>
    </location>
</feature>
<dbReference type="PANTHER" id="PTHR35604">
    <property type="entry name" value="TRANSPOSASE INSH FOR INSERTION SEQUENCE ELEMENT IS5A-RELATED"/>
    <property type="match status" value="1"/>
</dbReference>
<dbReference type="InterPro" id="IPR047959">
    <property type="entry name" value="Transpos_IS5"/>
</dbReference>
<dbReference type="Pfam" id="PF05598">
    <property type="entry name" value="DUF772"/>
    <property type="match status" value="1"/>
</dbReference>
<name>A0A1H6DUJ7_9GAMM</name>
<keyword evidence="4" id="KW-0238">DNA-binding</keyword>
<gene>
    <name evidence="8" type="ORF">SAMN05444390_11053</name>
</gene>
<organism evidence="8 9">
    <name type="scientific">Marinobacterium lutimaris</name>
    <dbReference type="NCBI Taxonomy" id="568106"/>
    <lineage>
        <taxon>Bacteria</taxon>
        <taxon>Pseudomonadati</taxon>
        <taxon>Pseudomonadota</taxon>
        <taxon>Gammaproteobacteria</taxon>
        <taxon>Oceanospirillales</taxon>
        <taxon>Oceanospirillaceae</taxon>
        <taxon>Marinobacterium</taxon>
    </lineage>
</organism>
<reference evidence="8 9" key="1">
    <citation type="submission" date="2016-10" db="EMBL/GenBank/DDBJ databases">
        <authorList>
            <person name="de Groot N.N."/>
        </authorList>
    </citation>
    <scope>NUCLEOTIDE SEQUENCE [LARGE SCALE GENOMIC DNA]</scope>
    <source>
        <strain evidence="8 9">DSM 22012</strain>
    </source>
</reference>
<evidence type="ECO:0000313" key="9">
    <source>
        <dbReference type="Proteomes" id="UP000236745"/>
    </source>
</evidence>
<dbReference type="OrthoDB" id="9774608at2"/>
<dbReference type="GO" id="GO:0006313">
    <property type="term" value="P:DNA transposition"/>
    <property type="evidence" value="ECO:0007669"/>
    <property type="project" value="InterPro"/>
</dbReference>
<keyword evidence="5" id="KW-0233">DNA recombination</keyword>
<keyword evidence="9" id="KW-1185">Reference proteome</keyword>
<evidence type="ECO:0000313" key="8">
    <source>
        <dbReference type="EMBL" id="SEG88930.1"/>
    </source>
</evidence>
<dbReference type="Proteomes" id="UP000236745">
    <property type="component" value="Unassembled WGS sequence"/>
</dbReference>
<comment type="similarity">
    <text evidence="2">Belongs to the transposase 11 family.</text>
</comment>
<dbReference type="NCBIfam" id="NF033581">
    <property type="entry name" value="transpos_IS5_4"/>
    <property type="match status" value="1"/>
</dbReference>
<dbReference type="InterPro" id="IPR002559">
    <property type="entry name" value="Transposase_11"/>
</dbReference>
<dbReference type="EMBL" id="FNVQ01000010">
    <property type="protein sequence ID" value="SEG88930.1"/>
    <property type="molecule type" value="Genomic_DNA"/>
</dbReference>